<evidence type="ECO:0000256" key="1">
    <source>
        <dbReference type="ARBA" id="ARBA00004167"/>
    </source>
</evidence>
<comment type="similarity">
    <text evidence="13">Belongs to the protein kinase superfamily.</text>
</comment>
<dbReference type="SMART" id="SM00220">
    <property type="entry name" value="S_TKc"/>
    <property type="match status" value="1"/>
</dbReference>
<feature type="domain" description="Protein kinase" evidence="14">
    <location>
        <begin position="23"/>
        <end position="280"/>
    </location>
</feature>
<dbReference type="FunFam" id="1.10.510.10:FF:000146">
    <property type="entry name" value="LRR receptor-like serine/threonine-protein kinase IOS1"/>
    <property type="match status" value="1"/>
</dbReference>
<gene>
    <name evidence="15" type="ORF">DCAR_027663</name>
</gene>
<evidence type="ECO:0000256" key="7">
    <source>
        <dbReference type="ARBA" id="ARBA00022777"/>
    </source>
</evidence>
<comment type="subcellular location">
    <subcellularLocation>
        <location evidence="1">Membrane</location>
        <topology evidence="1">Single-pass membrane protein</topology>
    </subcellularLocation>
</comment>
<dbReference type="PROSITE" id="PS00107">
    <property type="entry name" value="PROTEIN_KINASE_ATP"/>
    <property type="match status" value="1"/>
</dbReference>
<dbReference type="Gramene" id="KZM84915">
    <property type="protein sequence ID" value="KZM84915"/>
    <property type="gene ID" value="DCAR_027663"/>
</dbReference>
<keyword evidence="4" id="KW-0808">Transferase</keyword>
<keyword evidence="2 13" id="KW-0723">Serine/threonine-protein kinase</keyword>
<dbReference type="InterPro" id="IPR000719">
    <property type="entry name" value="Prot_kinase_dom"/>
</dbReference>
<evidence type="ECO:0000256" key="11">
    <source>
        <dbReference type="ARBA" id="ARBA00023170"/>
    </source>
</evidence>
<evidence type="ECO:0000256" key="5">
    <source>
        <dbReference type="ARBA" id="ARBA00022692"/>
    </source>
</evidence>
<feature type="binding site" evidence="12">
    <location>
        <position position="50"/>
    </location>
    <ligand>
        <name>ATP</name>
        <dbReference type="ChEBI" id="CHEBI:30616"/>
    </ligand>
</feature>
<keyword evidence="6 12" id="KW-0547">Nucleotide-binding</keyword>
<dbReference type="Gene3D" id="3.30.200.20">
    <property type="entry name" value="Phosphorylase Kinase, domain 1"/>
    <property type="match status" value="1"/>
</dbReference>
<protein>
    <recommendedName>
        <fullName evidence="14">Protein kinase domain-containing protein</fullName>
    </recommendedName>
</protein>
<evidence type="ECO:0000256" key="2">
    <source>
        <dbReference type="ARBA" id="ARBA00022527"/>
    </source>
</evidence>
<keyword evidence="7" id="KW-0418">Kinase</keyword>
<dbReference type="SUPFAM" id="SSF56112">
    <property type="entry name" value="Protein kinase-like (PK-like)"/>
    <property type="match status" value="1"/>
</dbReference>
<keyword evidence="3" id="KW-0597">Phosphoprotein</keyword>
<dbReference type="InterPro" id="IPR011009">
    <property type="entry name" value="Kinase-like_dom_sf"/>
</dbReference>
<accession>A0A175YMT8</accession>
<dbReference type="InterPro" id="IPR017441">
    <property type="entry name" value="Protein_kinase_ATP_BS"/>
</dbReference>
<evidence type="ECO:0000256" key="10">
    <source>
        <dbReference type="ARBA" id="ARBA00023136"/>
    </source>
</evidence>
<evidence type="ECO:0000259" key="14">
    <source>
        <dbReference type="PROSITE" id="PS50011"/>
    </source>
</evidence>
<dbReference type="GO" id="GO:0004674">
    <property type="term" value="F:protein serine/threonine kinase activity"/>
    <property type="evidence" value="ECO:0007669"/>
    <property type="project" value="UniProtKB-KW"/>
</dbReference>
<sequence length="314" mass="35424">MKDTSLENIKRRFTYSEIQRITKNFEKIVGKGGFGTVYHGNIGDTQVAVKMLSATSVQGYQEFQTEATLVGYCNEDNHLGIIYEYMVNGDLEGHLAGKKLDFLSWEQRIRIAIDAAEGFEYLHHGCKPPIIHRDVKSTNILLTENFQGKLADFGLSRVIPFEAGSHITTVVAGTPGYLDPEYYRSNRLTEKSDVYSFGIVLLEIITGRPAIGIDDEREHIVQWVRSRIEEGNIKVVVDSRIRENVDVNFVWKAVEIAMLCVSIASDNRPPMNFVVNHLKESLSTELAWDETRKKELIGVMSLNLDSDVSGPQPR</sequence>
<keyword evidence="8 12" id="KW-0067">ATP-binding</keyword>
<dbReference type="PROSITE" id="PS50011">
    <property type="entry name" value="PROTEIN_KINASE_DOM"/>
    <property type="match status" value="1"/>
</dbReference>
<proteinExistence type="inferred from homology"/>
<evidence type="ECO:0000256" key="4">
    <source>
        <dbReference type="ARBA" id="ARBA00022679"/>
    </source>
</evidence>
<dbReference type="PANTHER" id="PTHR45631">
    <property type="entry name" value="OS07G0107800 PROTEIN-RELATED"/>
    <property type="match status" value="1"/>
</dbReference>
<organism evidence="15">
    <name type="scientific">Daucus carota subsp. sativus</name>
    <name type="common">Carrot</name>
    <dbReference type="NCBI Taxonomy" id="79200"/>
    <lineage>
        <taxon>Eukaryota</taxon>
        <taxon>Viridiplantae</taxon>
        <taxon>Streptophyta</taxon>
        <taxon>Embryophyta</taxon>
        <taxon>Tracheophyta</taxon>
        <taxon>Spermatophyta</taxon>
        <taxon>Magnoliopsida</taxon>
        <taxon>eudicotyledons</taxon>
        <taxon>Gunneridae</taxon>
        <taxon>Pentapetalae</taxon>
        <taxon>asterids</taxon>
        <taxon>campanulids</taxon>
        <taxon>Apiales</taxon>
        <taxon>Apiaceae</taxon>
        <taxon>Apioideae</taxon>
        <taxon>Scandiceae</taxon>
        <taxon>Daucinae</taxon>
        <taxon>Daucus</taxon>
        <taxon>Daucus sect. Daucus</taxon>
    </lineage>
</organism>
<keyword evidence="11" id="KW-0675">Receptor</keyword>
<dbReference type="GO" id="GO:0005524">
    <property type="term" value="F:ATP binding"/>
    <property type="evidence" value="ECO:0007669"/>
    <property type="project" value="UniProtKB-UniRule"/>
</dbReference>
<evidence type="ECO:0000256" key="13">
    <source>
        <dbReference type="RuleBase" id="RU000304"/>
    </source>
</evidence>
<dbReference type="AlphaFoldDB" id="A0A175YMT8"/>
<dbReference type="STRING" id="79200.A0A175YMT8"/>
<dbReference type="InterPro" id="IPR008271">
    <property type="entry name" value="Ser/Thr_kinase_AS"/>
</dbReference>
<evidence type="ECO:0000256" key="3">
    <source>
        <dbReference type="ARBA" id="ARBA00022553"/>
    </source>
</evidence>
<evidence type="ECO:0000256" key="8">
    <source>
        <dbReference type="ARBA" id="ARBA00022840"/>
    </source>
</evidence>
<dbReference type="Gene3D" id="1.10.510.10">
    <property type="entry name" value="Transferase(Phosphotransferase) domain 1"/>
    <property type="match status" value="1"/>
</dbReference>
<dbReference type="Pfam" id="PF07714">
    <property type="entry name" value="PK_Tyr_Ser-Thr"/>
    <property type="match status" value="1"/>
</dbReference>
<keyword evidence="10" id="KW-0472">Membrane</keyword>
<dbReference type="InterPro" id="IPR001245">
    <property type="entry name" value="Ser-Thr/Tyr_kinase_cat_dom"/>
</dbReference>
<dbReference type="PROSITE" id="PS00108">
    <property type="entry name" value="PROTEIN_KINASE_ST"/>
    <property type="match status" value="1"/>
</dbReference>
<reference evidence="15" key="1">
    <citation type="journal article" date="2016" name="Nat. Genet.">
        <title>A high-quality carrot genome assembly provides new insights into carotenoid accumulation and asterid genome evolution.</title>
        <authorList>
            <person name="Iorizzo M."/>
            <person name="Ellison S."/>
            <person name="Senalik D."/>
            <person name="Zeng P."/>
            <person name="Satapoomin P."/>
            <person name="Huang J."/>
            <person name="Bowman M."/>
            <person name="Iovene M."/>
            <person name="Sanseverino W."/>
            <person name="Cavagnaro P."/>
            <person name="Yildiz M."/>
            <person name="Macko-Podgorni A."/>
            <person name="Moranska E."/>
            <person name="Grzebelus E."/>
            <person name="Grzebelus D."/>
            <person name="Ashrafi H."/>
            <person name="Zheng Z."/>
            <person name="Cheng S."/>
            <person name="Spooner D."/>
            <person name="Van Deynze A."/>
            <person name="Simon P."/>
        </authorList>
    </citation>
    <scope>NUCLEOTIDE SEQUENCE [LARGE SCALE GENOMIC DNA]</scope>
    <source>
        <tissue evidence="15">Leaf</tissue>
    </source>
</reference>
<evidence type="ECO:0000256" key="12">
    <source>
        <dbReference type="PROSITE-ProRule" id="PRU10141"/>
    </source>
</evidence>
<evidence type="ECO:0000256" key="6">
    <source>
        <dbReference type="ARBA" id="ARBA00022741"/>
    </source>
</evidence>
<dbReference type="GO" id="GO:0016020">
    <property type="term" value="C:membrane"/>
    <property type="evidence" value="ECO:0007669"/>
    <property type="project" value="UniProtKB-SubCell"/>
</dbReference>
<keyword evidence="5" id="KW-0812">Transmembrane</keyword>
<name>A0A175YMT8_DAUCS</name>
<evidence type="ECO:0000313" key="15">
    <source>
        <dbReference type="EMBL" id="KZM84915.1"/>
    </source>
</evidence>
<dbReference type="PANTHER" id="PTHR45631:SF202">
    <property type="entry name" value="SENESCENCE-INDUCED RECEPTOR-LIKE SERINE_THREONINE-PROTEIN KINASE"/>
    <property type="match status" value="1"/>
</dbReference>
<keyword evidence="9" id="KW-1133">Transmembrane helix</keyword>
<evidence type="ECO:0000256" key="9">
    <source>
        <dbReference type="ARBA" id="ARBA00022989"/>
    </source>
</evidence>
<comment type="caution">
    <text evidence="15">The sequence shown here is derived from an EMBL/GenBank/DDBJ whole genome shotgun (WGS) entry which is preliminary data.</text>
</comment>
<dbReference type="OMA" id="CHAKANI"/>
<dbReference type="EMBL" id="LNRQ01000008">
    <property type="protein sequence ID" value="KZM84915.1"/>
    <property type="molecule type" value="Genomic_DNA"/>
</dbReference>